<dbReference type="GO" id="GO:0047372">
    <property type="term" value="F:monoacylglycerol lipase activity"/>
    <property type="evidence" value="ECO:0007669"/>
    <property type="project" value="TreeGrafter"/>
</dbReference>
<organism evidence="2 3">
    <name type="scientific">Cytospora mali</name>
    <name type="common">Apple Valsa canker fungus</name>
    <name type="synonym">Valsa mali</name>
    <dbReference type="NCBI Taxonomy" id="578113"/>
    <lineage>
        <taxon>Eukaryota</taxon>
        <taxon>Fungi</taxon>
        <taxon>Dikarya</taxon>
        <taxon>Ascomycota</taxon>
        <taxon>Pezizomycotina</taxon>
        <taxon>Sordariomycetes</taxon>
        <taxon>Sordariomycetidae</taxon>
        <taxon>Diaporthales</taxon>
        <taxon>Cytosporaceae</taxon>
        <taxon>Cytospora</taxon>
    </lineage>
</organism>
<protein>
    <submittedName>
        <fullName evidence="2">Aminoacrylate hydrolase RutD</fullName>
    </submittedName>
</protein>
<evidence type="ECO:0000259" key="1">
    <source>
        <dbReference type="Pfam" id="PF00561"/>
    </source>
</evidence>
<dbReference type="PANTHER" id="PTHR43798">
    <property type="entry name" value="MONOACYLGLYCEROL LIPASE"/>
    <property type="match status" value="1"/>
</dbReference>
<keyword evidence="2" id="KW-0378">Hydrolase</keyword>
<dbReference type="PRINTS" id="PR00412">
    <property type="entry name" value="EPOXHYDRLASE"/>
</dbReference>
<evidence type="ECO:0000313" key="2">
    <source>
        <dbReference type="EMBL" id="KUI59174.1"/>
    </source>
</evidence>
<evidence type="ECO:0000313" key="3">
    <source>
        <dbReference type="Proteomes" id="UP000078576"/>
    </source>
</evidence>
<sequence>MPFITISYKRLHYTDYLPASDATMYRGTIICHHGLGSSQNFYAPIAPQLTAAGFRVITFDVTGAARSPYTQVEQSVASLANDVISILDALAVDKAIVMGHSMGGMVASHLASEGTSKERVQAVVLIGPVYPSEGVSKVFGKRIETVEIEGMEPMANTIPYGAVGSAAGPLVSPFIRELLLGQSSAGYLSNCRVIANAKRPVYEDIQCPVLLLAGKEDKSAPLDQCRKMFEEIGSERKHLEVLEGVGHWHCIEAPVVVGEYILGFLSSSES</sequence>
<dbReference type="AlphaFoldDB" id="A0A194V5I2"/>
<accession>A0A194V5I2</accession>
<dbReference type="GO" id="GO:0046464">
    <property type="term" value="P:acylglycerol catabolic process"/>
    <property type="evidence" value="ECO:0007669"/>
    <property type="project" value="TreeGrafter"/>
</dbReference>
<reference evidence="3" key="1">
    <citation type="submission" date="2014-12" db="EMBL/GenBank/DDBJ databases">
        <title>Genome Sequence of Valsa Canker Pathogens Uncovers a Specific Adaption of Colonization on Woody Bark.</title>
        <authorList>
            <person name="Yin Z."/>
            <person name="Liu H."/>
            <person name="Gao X."/>
            <person name="Li Z."/>
            <person name="Song N."/>
            <person name="Ke X."/>
            <person name="Dai Q."/>
            <person name="Wu Y."/>
            <person name="Sun Y."/>
            <person name="Xu J.-R."/>
            <person name="Kang Z.K."/>
            <person name="Wang L."/>
            <person name="Huang L."/>
        </authorList>
    </citation>
    <scope>NUCLEOTIDE SEQUENCE [LARGE SCALE GENOMIC DNA]</scope>
    <source>
        <strain evidence="3">SXYL134</strain>
    </source>
</reference>
<dbReference type="Proteomes" id="UP000078576">
    <property type="component" value="Unassembled WGS sequence"/>
</dbReference>
<dbReference type="InterPro" id="IPR050266">
    <property type="entry name" value="AB_hydrolase_sf"/>
</dbReference>
<dbReference type="PRINTS" id="PR00111">
    <property type="entry name" value="ABHYDROLASE"/>
</dbReference>
<dbReference type="Gene3D" id="3.40.50.1820">
    <property type="entry name" value="alpha/beta hydrolase"/>
    <property type="match status" value="1"/>
</dbReference>
<dbReference type="InterPro" id="IPR000073">
    <property type="entry name" value="AB_hydrolase_1"/>
</dbReference>
<dbReference type="GO" id="GO:0016020">
    <property type="term" value="C:membrane"/>
    <property type="evidence" value="ECO:0007669"/>
    <property type="project" value="TreeGrafter"/>
</dbReference>
<dbReference type="OrthoDB" id="2498029at2759"/>
<dbReference type="PANTHER" id="PTHR43798:SF5">
    <property type="entry name" value="MONOACYLGLYCEROL LIPASE ABHD6"/>
    <property type="match status" value="1"/>
</dbReference>
<name>A0A194V5I2_CYTMA</name>
<dbReference type="InterPro" id="IPR000639">
    <property type="entry name" value="Epox_hydrolase-like"/>
</dbReference>
<feature type="domain" description="AB hydrolase-1" evidence="1">
    <location>
        <begin position="28"/>
        <end position="128"/>
    </location>
</feature>
<dbReference type="STRING" id="694573.A0A194V5I2"/>
<dbReference type="SUPFAM" id="SSF53474">
    <property type="entry name" value="alpha/beta-Hydrolases"/>
    <property type="match status" value="1"/>
</dbReference>
<dbReference type="EMBL" id="KN714725">
    <property type="protein sequence ID" value="KUI59174.1"/>
    <property type="molecule type" value="Genomic_DNA"/>
</dbReference>
<dbReference type="Pfam" id="PF00561">
    <property type="entry name" value="Abhydrolase_1"/>
    <property type="match status" value="1"/>
</dbReference>
<proteinExistence type="predicted"/>
<dbReference type="InterPro" id="IPR029058">
    <property type="entry name" value="AB_hydrolase_fold"/>
</dbReference>
<gene>
    <name evidence="2" type="ORF">VP1G_06386</name>
</gene>
<keyword evidence="3" id="KW-1185">Reference proteome</keyword>